<protein>
    <recommendedName>
        <fullName evidence="3">Secreted protein</fullName>
    </recommendedName>
</protein>
<evidence type="ECO:0000313" key="2">
    <source>
        <dbReference type="Proteomes" id="UP000603904"/>
    </source>
</evidence>
<organism evidence="1 2">
    <name type="scientific">Microbispora corallina</name>
    <dbReference type="NCBI Taxonomy" id="83302"/>
    <lineage>
        <taxon>Bacteria</taxon>
        <taxon>Bacillati</taxon>
        <taxon>Actinomycetota</taxon>
        <taxon>Actinomycetes</taxon>
        <taxon>Streptosporangiales</taxon>
        <taxon>Streptosporangiaceae</taxon>
        <taxon>Microbispora</taxon>
    </lineage>
</organism>
<dbReference type="Pfam" id="PF18143">
    <property type="entry name" value="HAD_SAK_2"/>
    <property type="match status" value="1"/>
</dbReference>
<comment type="caution">
    <text evidence="1">The sequence shown here is derived from an EMBL/GenBank/DDBJ whole genome shotgun (WGS) entry which is preliminary data.</text>
</comment>
<accession>A0ABQ4G3G0</accession>
<gene>
    <name evidence="1" type="ORF">Mco01_45860</name>
</gene>
<dbReference type="EMBL" id="BOOC01000023">
    <property type="protein sequence ID" value="GIH41586.1"/>
    <property type="molecule type" value="Genomic_DNA"/>
</dbReference>
<sequence>MALTEAGGEDGAMAISPLVLLDVDGVLNPSRRSSPRFRRHTYVLDGRPHPLLLDPSHGRALLALARDTGAELAWATTWSEDANREIGPRIGLPLLPVVPLDADTPVPAEVHPKTVHVAEYVRGRPFVWFDDNHGEADREYLRAHADVGDFLLVDVDSRNGLGAGHLDTARDWLTARASMGA</sequence>
<evidence type="ECO:0008006" key="3">
    <source>
        <dbReference type="Google" id="ProtNLM"/>
    </source>
</evidence>
<keyword evidence="2" id="KW-1185">Reference proteome</keyword>
<name>A0ABQ4G3G0_9ACTN</name>
<evidence type="ECO:0000313" key="1">
    <source>
        <dbReference type="EMBL" id="GIH41586.1"/>
    </source>
</evidence>
<reference evidence="1 2" key="1">
    <citation type="submission" date="2021-01" db="EMBL/GenBank/DDBJ databases">
        <title>Whole genome shotgun sequence of Microbispora corallina NBRC 16416.</title>
        <authorList>
            <person name="Komaki H."/>
            <person name="Tamura T."/>
        </authorList>
    </citation>
    <scope>NUCLEOTIDE SEQUENCE [LARGE SCALE GENOMIC DNA]</scope>
    <source>
        <strain evidence="1 2">NBRC 16416</strain>
    </source>
</reference>
<dbReference type="Proteomes" id="UP000603904">
    <property type="component" value="Unassembled WGS sequence"/>
</dbReference>
<proteinExistence type="predicted"/>